<dbReference type="Pfam" id="PF20789">
    <property type="entry name" value="4HBT_3C"/>
    <property type="match status" value="1"/>
</dbReference>
<dbReference type="InterPro" id="IPR049449">
    <property type="entry name" value="TesB_ACOT8-like_N"/>
</dbReference>
<dbReference type="EMBL" id="JARJLG010000005">
    <property type="protein sequence ID" value="KAJ7780845.1"/>
    <property type="molecule type" value="Genomic_DNA"/>
</dbReference>
<reference evidence="3" key="1">
    <citation type="submission" date="2023-03" db="EMBL/GenBank/DDBJ databases">
        <title>Massive genome expansion in bonnet fungi (Mycena s.s.) driven by repeated elements and novel gene families across ecological guilds.</title>
        <authorList>
            <consortium name="Lawrence Berkeley National Laboratory"/>
            <person name="Harder C.B."/>
            <person name="Miyauchi S."/>
            <person name="Viragh M."/>
            <person name="Kuo A."/>
            <person name="Thoen E."/>
            <person name="Andreopoulos B."/>
            <person name="Lu D."/>
            <person name="Skrede I."/>
            <person name="Drula E."/>
            <person name="Henrissat B."/>
            <person name="Morin E."/>
            <person name="Kohler A."/>
            <person name="Barry K."/>
            <person name="LaButti K."/>
            <person name="Morin E."/>
            <person name="Salamov A."/>
            <person name="Lipzen A."/>
            <person name="Mereny Z."/>
            <person name="Hegedus B."/>
            <person name="Baldrian P."/>
            <person name="Stursova M."/>
            <person name="Weitz H."/>
            <person name="Taylor A."/>
            <person name="Grigoriev I.V."/>
            <person name="Nagy L.G."/>
            <person name="Martin F."/>
            <person name="Kauserud H."/>
        </authorList>
    </citation>
    <scope>NUCLEOTIDE SEQUENCE</scope>
    <source>
        <strain evidence="3">CBHHK188m</strain>
    </source>
</reference>
<dbReference type="Proteomes" id="UP001215280">
    <property type="component" value="Unassembled WGS sequence"/>
</dbReference>
<dbReference type="AlphaFoldDB" id="A0AAD7K977"/>
<dbReference type="PANTHER" id="PTHR38110:SF1">
    <property type="entry name" value="THIOESTERASE DOMAIN-CONTAINING PROTEIN"/>
    <property type="match status" value="1"/>
</dbReference>
<dbReference type="InterPro" id="IPR052389">
    <property type="entry name" value="Sec_Metab_Biosynth-Assoc"/>
</dbReference>
<keyword evidence="4" id="KW-1185">Reference proteome</keyword>
<dbReference type="Gene3D" id="2.40.160.210">
    <property type="entry name" value="Acyl-CoA thioesterase, double hotdog domain"/>
    <property type="match status" value="1"/>
</dbReference>
<feature type="domain" description="Acyl-CoA thioesterase-like N-terminal HotDog" evidence="1">
    <location>
        <begin position="28"/>
        <end position="112"/>
    </location>
</feature>
<evidence type="ECO:0000313" key="4">
    <source>
        <dbReference type="Proteomes" id="UP001215280"/>
    </source>
</evidence>
<proteinExistence type="predicted"/>
<sequence length="336" mass="36787">MAPLGEAINVTYDGPPNADTKVYRGNVDPEWTVGHVPNGGYVLALAIQACVQYQESTLHRDPIHVTAHFLQTTSVAPFEVRVRTLKRGRGFTNVLADLVQQDRTRITTHMIFGSLAPQPGSVGGLAPPSRYARRLPLYVHPSTASETNMVRPWRFKEHIKWAGDPHLRAQNLPDSPSRTDSATVGGGGLVWGTWLQLTGPDERITPASIAFLADTFINLPSLLPRSERGGLVASETWFPTMTLVIEFKARIPAPSERHAARTVGLYATGTFWGEPQGRHDSYLEVWTAPSELGAGVDQAGWRDDQFCIATATQMALSLPMEVNAGRAKYDAPKSKL</sequence>
<dbReference type="SUPFAM" id="SSF54637">
    <property type="entry name" value="Thioesterase/thiol ester dehydrase-isomerase"/>
    <property type="match status" value="1"/>
</dbReference>
<dbReference type="PANTHER" id="PTHR38110">
    <property type="entry name" value="CHROMOSOME 23, WHOLE GENOME SHOTGUN SEQUENCE"/>
    <property type="match status" value="1"/>
</dbReference>
<protein>
    <submittedName>
        <fullName evidence="3">Thioesterase-like superfamily-domain-containing protein</fullName>
    </submittedName>
</protein>
<evidence type="ECO:0000259" key="2">
    <source>
        <dbReference type="Pfam" id="PF20789"/>
    </source>
</evidence>
<dbReference type="InterPro" id="IPR049450">
    <property type="entry name" value="ACOT8-like_C"/>
</dbReference>
<evidence type="ECO:0000259" key="1">
    <source>
        <dbReference type="Pfam" id="PF13622"/>
    </source>
</evidence>
<accession>A0AAD7K977</accession>
<dbReference type="InterPro" id="IPR029069">
    <property type="entry name" value="HotDog_dom_sf"/>
</dbReference>
<gene>
    <name evidence="3" type="ORF">DFH07DRAFT_865236</name>
</gene>
<dbReference type="InterPro" id="IPR042171">
    <property type="entry name" value="Acyl-CoA_hotdog"/>
</dbReference>
<feature type="domain" description="Acyl-CoA thioesterase-like C-terminal" evidence="2">
    <location>
        <begin position="182"/>
        <end position="288"/>
    </location>
</feature>
<evidence type="ECO:0000313" key="3">
    <source>
        <dbReference type="EMBL" id="KAJ7780845.1"/>
    </source>
</evidence>
<name>A0AAD7K977_9AGAR</name>
<comment type="caution">
    <text evidence="3">The sequence shown here is derived from an EMBL/GenBank/DDBJ whole genome shotgun (WGS) entry which is preliminary data.</text>
</comment>
<dbReference type="Pfam" id="PF13622">
    <property type="entry name" value="4HBT_3"/>
    <property type="match status" value="1"/>
</dbReference>
<organism evidence="3 4">
    <name type="scientific">Mycena maculata</name>
    <dbReference type="NCBI Taxonomy" id="230809"/>
    <lineage>
        <taxon>Eukaryota</taxon>
        <taxon>Fungi</taxon>
        <taxon>Dikarya</taxon>
        <taxon>Basidiomycota</taxon>
        <taxon>Agaricomycotina</taxon>
        <taxon>Agaricomycetes</taxon>
        <taxon>Agaricomycetidae</taxon>
        <taxon>Agaricales</taxon>
        <taxon>Marasmiineae</taxon>
        <taxon>Mycenaceae</taxon>
        <taxon>Mycena</taxon>
    </lineage>
</organism>